<dbReference type="GO" id="GO:0003700">
    <property type="term" value="F:DNA-binding transcription factor activity"/>
    <property type="evidence" value="ECO:0007669"/>
    <property type="project" value="TreeGrafter"/>
</dbReference>
<keyword evidence="3" id="KW-0804">Transcription</keyword>
<accession>A0AA41U7M8</accession>
<dbReference type="CDD" id="cd06267">
    <property type="entry name" value="PBP1_LacI_sugar_binding-like"/>
    <property type="match status" value="1"/>
</dbReference>
<dbReference type="CDD" id="cd01392">
    <property type="entry name" value="HTH_LacI"/>
    <property type="match status" value="1"/>
</dbReference>
<proteinExistence type="predicted"/>
<evidence type="ECO:0000259" key="4">
    <source>
        <dbReference type="PROSITE" id="PS50932"/>
    </source>
</evidence>
<dbReference type="Proteomes" id="UP001165405">
    <property type="component" value="Unassembled WGS sequence"/>
</dbReference>
<dbReference type="RefSeq" id="WP_236087219.1">
    <property type="nucleotide sequence ID" value="NZ_JAKGSG010000005.1"/>
</dbReference>
<evidence type="ECO:0000256" key="1">
    <source>
        <dbReference type="ARBA" id="ARBA00023015"/>
    </source>
</evidence>
<name>A0AA41U7M8_9MICO</name>
<protein>
    <submittedName>
        <fullName evidence="5">LacI family transcriptional regulator</fullName>
    </submittedName>
</protein>
<comment type="caution">
    <text evidence="5">The sequence shown here is derived from an EMBL/GenBank/DDBJ whole genome shotgun (WGS) entry which is preliminary data.</text>
</comment>
<keyword evidence="6" id="KW-1185">Reference proteome</keyword>
<dbReference type="SMART" id="SM00354">
    <property type="entry name" value="HTH_LACI"/>
    <property type="match status" value="1"/>
</dbReference>
<evidence type="ECO:0000313" key="6">
    <source>
        <dbReference type="Proteomes" id="UP001165405"/>
    </source>
</evidence>
<dbReference type="InterPro" id="IPR046335">
    <property type="entry name" value="LacI/GalR-like_sensor"/>
</dbReference>
<dbReference type="InterPro" id="IPR000843">
    <property type="entry name" value="HTH_LacI"/>
</dbReference>
<dbReference type="PANTHER" id="PTHR30146">
    <property type="entry name" value="LACI-RELATED TRANSCRIPTIONAL REPRESSOR"/>
    <property type="match status" value="1"/>
</dbReference>
<dbReference type="PROSITE" id="PS50932">
    <property type="entry name" value="HTH_LACI_2"/>
    <property type="match status" value="1"/>
</dbReference>
<dbReference type="Pfam" id="PF13377">
    <property type="entry name" value="Peripla_BP_3"/>
    <property type="match status" value="1"/>
</dbReference>
<dbReference type="Pfam" id="PF00356">
    <property type="entry name" value="LacI"/>
    <property type="match status" value="1"/>
</dbReference>
<dbReference type="Gene3D" id="1.10.260.40">
    <property type="entry name" value="lambda repressor-like DNA-binding domains"/>
    <property type="match status" value="1"/>
</dbReference>
<dbReference type="SUPFAM" id="SSF53822">
    <property type="entry name" value="Periplasmic binding protein-like I"/>
    <property type="match status" value="1"/>
</dbReference>
<evidence type="ECO:0000256" key="2">
    <source>
        <dbReference type="ARBA" id="ARBA00023125"/>
    </source>
</evidence>
<dbReference type="AlphaFoldDB" id="A0AA41U7M8"/>
<dbReference type="EMBL" id="JAKGSG010000005">
    <property type="protein sequence ID" value="MCF4119522.1"/>
    <property type="molecule type" value="Genomic_DNA"/>
</dbReference>
<dbReference type="PANTHER" id="PTHR30146:SF109">
    <property type="entry name" value="HTH-TYPE TRANSCRIPTIONAL REGULATOR GALS"/>
    <property type="match status" value="1"/>
</dbReference>
<evidence type="ECO:0000313" key="5">
    <source>
        <dbReference type="EMBL" id="MCF4119522.1"/>
    </source>
</evidence>
<reference evidence="5" key="1">
    <citation type="submission" date="2022-01" db="EMBL/GenBank/DDBJ databases">
        <title>Antribacter sp. nov., isolated from Guizhou of China.</title>
        <authorList>
            <person name="Chengliang C."/>
            <person name="Ya Z."/>
        </authorList>
    </citation>
    <scope>NUCLEOTIDE SEQUENCE</scope>
    <source>
        <strain evidence="5">KLBMP 9083</strain>
    </source>
</reference>
<dbReference type="SUPFAM" id="SSF47413">
    <property type="entry name" value="lambda repressor-like DNA-binding domains"/>
    <property type="match status" value="1"/>
</dbReference>
<dbReference type="Gene3D" id="3.40.50.2300">
    <property type="match status" value="2"/>
</dbReference>
<dbReference type="InterPro" id="IPR028082">
    <property type="entry name" value="Peripla_BP_I"/>
</dbReference>
<feature type="domain" description="HTH lacI-type" evidence="4">
    <location>
        <begin position="2"/>
        <end position="56"/>
    </location>
</feature>
<dbReference type="GO" id="GO:0000976">
    <property type="term" value="F:transcription cis-regulatory region binding"/>
    <property type="evidence" value="ECO:0007669"/>
    <property type="project" value="TreeGrafter"/>
</dbReference>
<keyword evidence="1" id="KW-0805">Transcription regulation</keyword>
<keyword evidence="2" id="KW-0238">DNA-binding</keyword>
<evidence type="ECO:0000256" key="3">
    <source>
        <dbReference type="ARBA" id="ARBA00023163"/>
    </source>
</evidence>
<gene>
    <name evidence="5" type="ORF">L1785_00830</name>
</gene>
<organism evidence="5 6">
    <name type="scientific">Antribacter soli</name>
    <dbReference type="NCBI Taxonomy" id="2910976"/>
    <lineage>
        <taxon>Bacteria</taxon>
        <taxon>Bacillati</taxon>
        <taxon>Actinomycetota</taxon>
        <taxon>Actinomycetes</taxon>
        <taxon>Micrococcales</taxon>
        <taxon>Promicromonosporaceae</taxon>
        <taxon>Antribacter</taxon>
    </lineage>
</organism>
<dbReference type="InterPro" id="IPR010982">
    <property type="entry name" value="Lambda_DNA-bd_dom_sf"/>
</dbReference>
<sequence length="331" mass="34281">MANARDVAKAAGVSVSTVSRALVAPDQVSDATRRRVVEAAERLGYRPNPVARGLRLGRTHAVGLIVPDLENPYFASVTKGVQARARAEGYAVFVADSDEDASAEPELIAGLAARVDGLVLASPRSDDAVLRAALDGTTAVLANRELAGLPSITLDDEDGVNQVLGHLRALGHRRVAFAAGPASSWSGNRRLAGLRAAAERLGDVELVDLGSFRPHFAGGFAAADHAVASGATAVFAFNDLMALGILDRLRARGVRVPQDLSVVGCDDVAVATLVSPALTTVHSPLGGLGRRAVDLLLARLRGSDAEPDATPLPVELVIRGSTGVPSTTRKP</sequence>